<feature type="transmembrane region" description="Helical" evidence="8">
    <location>
        <begin position="221"/>
        <end position="243"/>
    </location>
</feature>
<feature type="transmembrane region" description="Helical" evidence="8">
    <location>
        <begin position="322"/>
        <end position="343"/>
    </location>
</feature>
<keyword evidence="7 8" id="KW-0472">Membrane</keyword>
<dbReference type="EMBL" id="JAHBAY010000005">
    <property type="protein sequence ID" value="MBT0770004.1"/>
    <property type="molecule type" value="Genomic_DNA"/>
</dbReference>
<dbReference type="Proteomes" id="UP001197247">
    <property type="component" value="Unassembled WGS sequence"/>
</dbReference>
<keyword evidence="6 8" id="KW-1133">Transmembrane helix</keyword>
<evidence type="ECO:0000313" key="9">
    <source>
        <dbReference type="EMBL" id="MBT0770004.1"/>
    </source>
</evidence>
<dbReference type="NCBIfam" id="TIGR00795">
    <property type="entry name" value="lctP"/>
    <property type="match status" value="1"/>
</dbReference>
<feature type="transmembrane region" description="Helical" evidence="8">
    <location>
        <begin position="249"/>
        <end position="268"/>
    </location>
</feature>
<dbReference type="RefSeq" id="WP_214156300.1">
    <property type="nucleotide sequence ID" value="NZ_JAHBAY010000005.1"/>
</dbReference>
<dbReference type="PANTHER" id="PTHR30003">
    <property type="entry name" value="L-LACTATE PERMEASE"/>
    <property type="match status" value="1"/>
</dbReference>
<sequence length="562" mass="58165">MYQQDFDPAGSLGLSALVAFLPLLTLLILLGGFRMKAHWAGLVSLLVALAGAVFVYDMPVPQALDAGLLGSGVSVLIILWLTFNAIWIYNMTVHTGHFEVLRRSFASVSEDRRIQAIIIAFCFGALLEALAGGGSPIAICAVMLGVIGFDPLKAAAMALVANTAPVAFGGLGNPITVLATTTGLPAEDLGAMAGRQTPLLAMLVPFILVFMADGRRGLREAWAGALIGGVSFGVAQFVFANYVDYKLCDIFAALVAAAALILYSRFFLNSKSVGTTKAPAGQAHPDGESSEGGAAGGVTADGGAAVAVTATAEVVDTRRQQFLAFAPYAVIIAVFTLAQIPAIKDLLAEGTVVFAWPGLDIVSPSGEAVATNYTLNWASATGTLLMLSGLITAAVLRIGPAQAARIYVNTMRQFGWAIFTILCVFALSYVMNLSGQISTLGVWLAGAGGFFAFLSPIVGWFGVTITGTDAGSNALFGGLQAEVAQQLGAHPVLFGAANTSGGVMAKMISPQSLAVGTAAVGLVGAEGTLFRRVFGWSVLLLLLLCGIVYLQSTPVLDWMVVS</sequence>
<evidence type="ECO:0000256" key="6">
    <source>
        <dbReference type="ARBA" id="ARBA00022989"/>
    </source>
</evidence>
<comment type="caution">
    <text evidence="9">The sequence shown here is derived from an EMBL/GenBank/DDBJ whole genome shotgun (WGS) entry which is preliminary data.</text>
</comment>
<comment type="subcellular location">
    <subcellularLocation>
        <location evidence="1 8">Cell membrane</location>
        <topology evidence="1 8">Multi-pass membrane protein</topology>
    </subcellularLocation>
</comment>
<keyword evidence="3 8" id="KW-0813">Transport</keyword>
<proteinExistence type="inferred from homology"/>
<accession>A0ABS5TK95</accession>
<dbReference type="Pfam" id="PF02652">
    <property type="entry name" value="Lactate_perm"/>
    <property type="match status" value="1"/>
</dbReference>
<evidence type="ECO:0000256" key="2">
    <source>
        <dbReference type="ARBA" id="ARBA00010100"/>
    </source>
</evidence>
<evidence type="ECO:0000256" key="5">
    <source>
        <dbReference type="ARBA" id="ARBA00022692"/>
    </source>
</evidence>
<name>A0ABS5TK95_9ACTN</name>
<evidence type="ECO:0000313" key="10">
    <source>
        <dbReference type="Proteomes" id="UP001197247"/>
    </source>
</evidence>
<feature type="transmembrane region" description="Helical" evidence="8">
    <location>
        <begin position="377"/>
        <end position="396"/>
    </location>
</feature>
<gene>
    <name evidence="9" type="ORF">KIH74_13785</name>
</gene>
<comment type="similarity">
    <text evidence="2 8">Belongs to the lactate permease family.</text>
</comment>
<keyword evidence="4 8" id="KW-1003">Cell membrane</keyword>
<comment type="function">
    <text evidence="8">Uptake of L-lactate across the membrane. Can also transport D-lactate and glycolate.</text>
</comment>
<feature type="transmembrane region" description="Helical" evidence="8">
    <location>
        <begin position="37"/>
        <end position="56"/>
    </location>
</feature>
<evidence type="ECO:0000256" key="3">
    <source>
        <dbReference type="ARBA" id="ARBA00022448"/>
    </source>
</evidence>
<keyword evidence="10" id="KW-1185">Reference proteome</keyword>
<feature type="transmembrane region" description="Helical" evidence="8">
    <location>
        <begin position="12"/>
        <end position="30"/>
    </location>
</feature>
<feature type="transmembrane region" description="Helical" evidence="8">
    <location>
        <begin position="68"/>
        <end position="93"/>
    </location>
</feature>
<reference evidence="9 10" key="1">
    <citation type="submission" date="2021-05" db="EMBL/GenBank/DDBJ databases">
        <title>Kineosporia and Streptomyces sp. nov. two new marine actinobacteria isolated from Coral.</title>
        <authorList>
            <person name="Buangrab K."/>
            <person name="Sutthacheep M."/>
            <person name="Yeemin T."/>
            <person name="Harunari E."/>
            <person name="Igarashi Y."/>
            <person name="Kanchanasin P."/>
            <person name="Tanasupawat S."/>
            <person name="Phongsopitanun W."/>
        </authorList>
    </citation>
    <scope>NUCLEOTIDE SEQUENCE [LARGE SCALE GENOMIC DNA]</scope>
    <source>
        <strain evidence="9 10">J2-2</strain>
    </source>
</reference>
<feature type="transmembrane region" description="Helical" evidence="8">
    <location>
        <begin position="197"/>
        <end position="214"/>
    </location>
</feature>
<evidence type="ECO:0000256" key="4">
    <source>
        <dbReference type="ARBA" id="ARBA00022475"/>
    </source>
</evidence>
<feature type="transmembrane region" description="Helical" evidence="8">
    <location>
        <begin position="440"/>
        <end position="463"/>
    </location>
</feature>
<feature type="transmembrane region" description="Helical" evidence="8">
    <location>
        <begin position="533"/>
        <end position="552"/>
    </location>
</feature>
<organism evidence="9 10">
    <name type="scientific">Kineosporia corallincola</name>
    <dbReference type="NCBI Taxonomy" id="2835133"/>
    <lineage>
        <taxon>Bacteria</taxon>
        <taxon>Bacillati</taxon>
        <taxon>Actinomycetota</taxon>
        <taxon>Actinomycetes</taxon>
        <taxon>Kineosporiales</taxon>
        <taxon>Kineosporiaceae</taxon>
        <taxon>Kineosporia</taxon>
    </lineage>
</organism>
<protein>
    <recommendedName>
        <fullName evidence="8">L-lactate permease</fullName>
    </recommendedName>
</protein>
<evidence type="ECO:0000256" key="7">
    <source>
        <dbReference type="ARBA" id="ARBA00023136"/>
    </source>
</evidence>
<keyword evidence="5 8" id="KW-0812">Transmembrane</keyword>
<evidence type="ECO:0000256" key="1">
    <source>
        <dbReference type="ARBA" id="ARBA00004651"/>
    </source>
</evidence>
<dbReference type="InterPro" id="IPR003804">
    <property type="entry name" value="Lactate_perm"/>
</dbReference>
<dbReference type="PANTHER" id="PTHR30003:SF0">
    <property type="entry name" value="GLYCOLATE PERMEASE GLCA-RELATED"/>
    <property type="match status" value="1"/>
</dbReference>
<feature type="transmembrane region" description="Helical" evidence="8">
    <location>
        <begin position="114"/>
        <end position="147"/>
    </location>
</feature>
<feature type="transmembrane region" description="Helical" evidence="8">
    <location>
        <begin position="416"/>
        <end position="434"/>
    </location>
</feature>
<evidence type="ECO:0000256" key="8">
    <source>
        <dbReference type="RuleBase" id="RU365092"/>
    </source>
</evidence>